<dbReference type="PANTHER" id="PTHR43230">
    <property type="entry name" value="ABC-TYPE DIPEPTIDE/OLIGOPEPTIDE TRANSPORT SYSTEM, ATPASE COMPONENT"/>
    <property type="match status" value="1"/>
</dbReference>
<feature type="domain" description="ABC transporter" evidence="4">
    <location>
        <begin position="4"/>
        <end position="251"/>
    </location>
</feature>
<dbReference type="Pfam" id="PF08352">
    <property type="entry name" value="oligo_HPY"/>
    <property type="match status" value="1"/>
</dbReference>
<reference evidence="6" key="1">
    <citation type="submission" date="2007-05" db="EMBL/GenBank/DDBJ databases">
        <title>Complete sequence of Thermotoga petrophila RKU-1.</title>
        <authorList>
            <consortium name="US DOE Joint Genome Institute"/>
            <person name="Copeland A."/>
            <person name="Lucas S."/>
            <person name="Lapidus A."/>
            <person name="Barry K."/>
            <person name="Glavina del Rio T."/>
            <person name="Dalin E."/>
            <person name="Tice H."/>
            <person name="Pitluck S."/>
            <person name="Sims D."/>
            <person name="Brettin T."/>
            <person name="Bruce D."/>
            <person name="Detter J.C."/>
            <person name="Han C."/>
            <person name="Tapia R."/>
            <person name="Schmutz J."/>
            <person name="Larimer F."/>
            <person name="Land M."/>
            <person name="Hauser L."/>
            <person name="Kyrpides N."/>
            <person name="Mikhailova N."/>
            <person name="Nelson K."/>
            <person name="Gogarten J.P."/>
            <person name="Noll K."/>
            <person name="Richardson P."/>
        </authorList>
    </citation>
    <scope>NUCLEOTIDE SEQUENCE [LARGE SCALE GENOMIC DNA]</scope>
    <source>
        <strain evidence="6">ATCC BAA-488 / DSM 13995 / JCM 10881 / RKU-1</strain>
    </source>
</reference>
<dbReference type="Pfam" id="PF00005">
    <property type="entry name" value="ABC_tran"/>
    <property type="match status" value="1"/>
</dbReference>
<organism evidence="5 6">
    <name type="scientific">Thermotoga petrophila (strain ATCC BAA-488 / DSM 13995 / JCM 10881 / RKU-1)</name>
    <dbReference type="NCBI Taxonomy" id="390874"/>
    <lineage>
        <taxon>Bacteria</taxon>
        <taxon>Thermotogati</taxon>
        <taxon>Thermotogota</taxon>
        <taxon>Thermotogae</taxon>
        <taxon>Thermotogales</taxon>
        <taxon>Thermotogaceae</taxon>
        <taxon>Thermotoga</taxon>
    </lineage>
</organism>
<dbReference type="GO" id="GO:0016887">
    <property type="term" value="F:ATP hydrolysis activity"/>
    <property type="evidence" value="ECO:0007669"/>
    <property type="project" value="InterPro"/>
</dbReference>
<dbReference type="InterPro" id="IPR003593">
    <property type="entry name" value="AAA+_ATPase"/>
</dbReference>
<proteinExistence type="predicted"/>
<dbReference type="EMBL" id="CP000702">
    <property type="protein sequence ID" value="ABQ47557.1"/>
    <property type="molecule type" value="Genomic_DNA"/>
</dbReference>
<name>A5IMY4_THEP1</name>
<evidence type="ECO:0000313" key="6">
    <source>
        <dbReference type="Proteomes" id="UP000006558"/>
    </source>
</evidence>
<reference evidence="5 6" key="2">
    <citation type="journal article" date="2009" name="Proc. Natl. Acad. Sci. U.S.A.">
        <title>On the chimeric nature, thermophilic origin, and phylogenetic placement of the Thermotogales.</title>
        <authorList>
            <person name="Zhaxybayeva O."/>
            <person name="Swithers K.S."/>
            <person name="Lapierre P."/>
            <person name="Fournier G.P."/>
            <person name="Bickhart D.M."/>
            <person name="DeBoy R.T."/>
            <person name="Nelson K.E."/>
            <person name="Nesbo C.L."/>
            <person name="Doolittle W.F."/>
            <person name="Gogarten J.P."/>
            <person name="Noll K.M."/>
        </authorList>
    </citation>
    <scope>NUCLEOTIDE SEQUENCE [LARGE SCALE GENOMIC DNA]</scope>
    <source>
        <strain evidence="6">ATCC BAA-488 / DSM 13995 / JCM 10881 / RKU-1</strain>
    </source>
</reference>
<dbReference type="RefSeq" id="WP_011943971.1">
    <property type="nucleotide sequence ID" value="NC_009486.1"/>
</dbReference>
<dbReference type="eggNOG" id="COG4608">
    <property type="taxonomic scope" value="Bacteria"/>
</dbReference>
<dbReference type="SMART" id="SM00382">
    <property type="entry name" value="AAA"/>
    <property type="match status" value="1"/>
</dbReference>
<dbReference type="NCBIfam" id="TIGR01727">
    <property type="entry name" value="oligo_HPY"/>
    <property type="match status" value="1"/>
</dbReference>
<accession>A5IMY4</accession>
<dbReference type="CDD" id="cd03257">
    <property type="entry name" value="ABC_NikE_OppD_transporters"/>
    <property type="match status" value="1"/>
</dbReference>
<evidence type="ECO:0000256" key="3">
    <source>
        <dbReference type="ARBA" id="ARBA00022840"/>
    </source>
</evidence>
<sequence>MSLLKVQNLTKEFPLGFFGKERLKAVDDVSFEIERSRIVSLIGESGSGKTTVGKLILKLIRPSSGQILFNGRDITQIKGRELREYYRKVQGVFQDPFSSFNPIYKIDRVLDMVFEEFFPGTPASERRTKMEEVIASVGMNPREILGKYPHQLSGGQLQRILIARTLLLNVELLIADEIISMLDASTRVDILNLLGDLRERGMSVIFITHDLSLGYYISDETFIMYRGNIVEMGDTEKVFHNPIHPYTKMLLESVPEIDRKWDLSKRFILELVSSSNAPCKYYDRCPIRDERCLVQKPEMVEVEKNHKVLCLKAGD</sequence>
<evidence type="ECO:0000313" key="5">
    <source>
        <dbReference type="EMBL" id="ABQ47557.1"/>
    </source>
</evidence>
<dbReference type="KEGG" id="tpt:Tpet_1549"/>
<keyword evidence="1" id="KW-0813">Transport</keyword>
<dbReference type="InterPro" id="IPR003439">
    <property type="entry name" value="ABC_transporter-like_ATP-bd"/>
</dbReference>
<dbReference type="InterPro" id="IPR027417">
    <property type="entry name" value="P-loop_NTPase"/>
</dbReference>
<evidence type="ECO:0000256" key="1">
    <source>
        <dbReference type="ARBA" id="ARBA00022448"/>
    </source>
</evidence>
<protein>
    <submittedName>
        <fullName evidence="5">Oligopeptide/dipeptide ABC transporter, ATPase subunit</fullName>
    </submittedName>
</protein>
<evidence type="ECO:0000256" key="2">
    <source>
        <dbReference type="ARBA" id="ARBA00022741"/>
    </source>
</evidence>
<dbReference type="PANTHER" id="PTHR43230:SF3">
    <property type="entry name" value="ABC-TYPE DIPEPTIDE_OLIGOPEPTIDE TRANSPORT SYSTEM, ATPASE COMPONENT"/>
    <property type="match status" value="1"/>
</dbReference>
<dbReference type="PROSITE" id="PS50893">
    <property type="entry name" value="ABC_TRANSPORTER_2"/>
    <property type="match status" value="1"/>
</dbReference>
<gene>
    <name evidence="5" type="ordered locus">Tpet_1549</name>
</gene>
<keyword evidence="2" id="KW-0547">Nucleotide-binding</keyword>
<dbReference type="SUPFAM" id="SSF52540">
    <property type="entry name" value="P-loop containing nucleoside triphosphate hydrolases"/>
    <property type="match status" value="1"/>
</dbReference>
<dbReference type="Gene3D" id="3.40.50.300">
    <property type="entry name" value="P-loop containing nucleotide triphosphate hydrolases"/>
    <property type="match status" value="1"/>
</dbReference>
<dbReference type="AlphaFoldDB" id="A5IMY4"/>
<dbReference type="STRING" id="390874.Tpet_1549"/>
<dbReference type="InterPro" id="IPR017871">
    <property type="entry name" value="ABC_transporter-like_CS"/>
</dbReference>
<keyword evidence="3" id="KW-0067">ATP-binding</keyword>
<dbReference type="Proteomes" id="UP000006558">
    <property type="component" value="Chromosome"/>
</dbReference>
<dbReference type="PROSITE" id="PS00211">
    <property type="entry name" value="ABC_TRANSPORTER_1"/>
    <property type="match status" value="1"/>
</dbReference>
<dbReference type="GO" id="GO:0005524">
    <property type="term" value="F:ATP binding"/>
    <property type="evidence" value="ECO:0007669"/>
    <property type="project" value="UniProtKB-KW"/>
</dbReference>
<dbReference type="GO" id="GO:0015833">
    <property type="term" value="P:peptide transport"/>
    <property type="evidence" value="ECO:0007669"/>
    <property type="project" value="InterPro"/>
</dbReference>
<dbReference type="InterPro" id="IPR013563">
    <property type="entry name" value="Oligopep_ABC_C"/>
</dbReference>
<dbReference type="HOGENOM" id="CLU_000604_1_23_0"/>
<evidence type="ECO:0000259" key="4">
    <source>
        <dbReference type="PROSITE" id="PS50893"/>
    </source>
</evidence>